<name>A0A814K1W1_9BILA</name>
<dbReference type="InterPro" id="IPR001466">
    <property type="entry name" value="Beta-lactam-related"/>
</dbReference>
<gene>
    <name evidence="2" type="ORF">CJN711_LOCUS4484</name>
    <name evidence="3" type="ORF">KQP761_LOCUS37230</name>
    <name evidence="4" type="ORF">MBJ925_LOCUS24526</name>
</gene>
<evidence type="ECO:0000313" key="3">
    <source>
        <dbReference type="EMBL" id="CAF1682763.1"/>
    </source>
</evidence>
<evidence type="ECO:0000313" key="4">
    <source>
        <dbReference type="EMBL" id="CAF2113155.1"/>
    </source>
</evidence>
<dbReference type="Proteomes" id="UP000663824">
    <property type="component" value="Unassembled WGS sequence"/>
</dbReference>
<dbReference type="InterPro" id="IPR012338">
    <property type="entry name" value="Beta-lactam/transpept-like"/>
</dbReference>
<evidence type="ECO:0000313" key="5">
    <source>
        <dbReference type="Proteomes" id="UP000663855"/>
    </source>
</evidence>
<dbReference type="PANTHER" id="PTHR43319:SF3">
    <property type="entry name" value="BETA-LACTAMASE-RELATED DOMAIN-CONTAINING PROTEIN"/>
    <property type="match status" value="1"/>
</dbReference>
<feature type="non-terminal residue" evidence="2">
    <location>
        <position position="1"/>
    </location>
</feature>
<dbReference type="Pfam" id="PF00144">
    <property type="entry name" value="Beta-lactamase"/>
    <property type="match status" value="1"/>
</dbReference>
<sequence>DILVDDLLSHQDGLPYVDQQHAIDDVLDWNRMTSLLTEQNPYWKPGSTYGYHFYTMGFLVGEFIQRIDPQHCTYS</sequence>
<dbReference type="Proteomes" id="UP000663834">
    <property type="component" value="Unassembled WGS sequence"/>
</dbReference>
<dbReference type="EMBL" id="CAJNOV010001010">
    <property type="protein sequence ID" value="CAF1045465.1"/>
    <property type="molecule type" value="Genomic_DNA"/>
</dbReference>
<proteinExistence type="predicted"/>
<reference evidence="2" key="1">
    <citation type="submission" date="2021-02" db="EMBL/GenBank/DDBJ databases">
        <authorList>
            <person name="Nowell W R."/>
        </authorList>
    </citation>
    <scope>NUCLEOTIDE SEQUENCE</scope>
</reference>
<protein>
    <recommendedName>
        <fullName evidence="1">Beta-lactamase-related domain-containing protein</fullName>
    </recommendedName>
</protein>
<evidence type="ECO:0000313" key="2">
    <source>
        <dbReference type="EMBL" id="CAF1045465.1"/>
    </source>
</evidence>
<dbReference type="OrthoDB" id="5946976at2759"/>
<dbReference type="InterPro" id="IPR052907">
    <property type="entry name" value="Beta-lactamase/esterase"/>
</dbReference>
<evidence type="ECO:0000259" key="1">
    <source>
        <dbReference type="Pfam" id="PF00144"/>
    </source>
</evidence>
<dbReference type="EMBL" id="CAJNRE010012749">
    <property type="protein sequence ID" value="CAF2113155.1"/>
    <property type="molecule type" value="Genomic_DNA"/>
</dbReference>
<accession>A0A814K1W1</accession>
<dbReference type="EMBL" id="CAJNOW010021104">
    <property type="protein sequence ID" value="CAF1682763.1"/>
    <property type="molecule type" value="Genomic_DNA"/>
</dbReference>
<dbReference type="PANTHER" id="PTHR43319">
    <property type="entry name" value="BETA-LACTAMASE-RELATED"/>
    <property type="match status" value="1"/>
</dbReference>
<dbReference type="AlphaFoldDB" id="A0A814K1W1"/>
<dbReference type="Proteomes" id="UP000663855">
    <property type="component" value="Unassembled WGS sequence"/>
</dbReference>
<organism evidence="2 5">
    <name type="scientific">Rotaria magnacalcarata</name>
    <dbReference type="NCBI Taxonomy" id="392030"/>
    <lineage>
        <taxon>Eukaryota</taxon>
        <taxon>Metazoa</taxon>
        <taxon>Spiralia</taxon>
        <taxon>Gnathifera</taxon>
        <taxon>Rotifera</taxon>
        <taxon>Eurotatoria</taxon>
        <taxon>Bdelloidea</taxon>
        <taxon>Philodinida</taxon>
        <taxon>Philodinidae</taxon>
        <taxon>Rotaria</taxon>
    </lineage>
</organism>
<feature type="domain" description="Beta-lactamase-related" evidence="1">
    <location>
        <begin position="2"/>
        <end position="68"/>
    </location>
</feature>
<dbReference type="Gene3D" id="3.40.710.10">
    <property type="entry name" value="DD-peptidase/beta-lactamase superfamily"/>
    <property type="match status" value="1"/>
</dbReference>
<comment type="caution">
    <text evidence="2">The sequence shown here is derived from an EMBL/GenBank/DDBJ whole genome shotgun (WGS) entry which is preliminary data.</text>
</comment>
<dbReference type="SUPFAM" id="SSF56601">
    <property type="entry name" value="beta-lactamase/transpeptidase-like"/>
    <property type="match status" value="1"/>
</dbReference>